<dbReference type="EMBL" id="JBHSDK010000021">
    <property type="protein sequence ID" value="MFC4336774.1"/>
    <property type="molecule type" value="Genomic_DNA"/>
</dbReference>
<evidence type="ECO:0000256" key="1">
    <source>
        <dbReference type="SAM" id="Phobius"/>
    </source>
</evidence>
<keyword evidence="1" id="KW-0812">Transmembrane</keyword>
<gene>
    <name evidence="2" type="ORF">ACFPET_16355</name>
</gene>
<protein>
    <recommendedName>
        <fullName evidence="4">DUF3137 domain-containing protein</fullName>
    </recommendedName>
</protein>
<dbReference type="Proteomes" id="UP001595823">
    <property type="component" value="Unassembled WGS sequence"/>
</dbReference>
<reference evidence="3" key="1">
    <citation type="journal article" date="2019" name="Int. J. Syst. Evol. Microbiol.">
        <title>The Global Catalogue of Microorganisms (GCM) 10K type strain sequencing project: providing services to taxonomists for standard genome sequencing and annotation.</title>
        <authorList>
            <consortium name="The Broad Institute Genomics Platform"/>
            <consortium name="The Broad Institute Genome Sequencing Center for Infectious Disease"/>
            <person name="Wu L."/>
            <person name="Ma J."/>
        </authorList>
    </citation>
    <scope>NUCLEOTIDE SEQUENCE [LARGE SCALE GENOMIC DNA]</scope>
    <source>
        <strain evidence="3">IBRC-M 10908</strain>
    </source>
</reference>
<comment type="caution">
    <text evidence="2">The sequence shown here is derived from an EMBL/GenBank/DDBJ whole genome shotgun (WGS) entry which is preliminary data.</text>
</comment>
<organism evidence="2 3">
    <name type="scientific">Salininema proteolyticum</name>
    <dbReference type="NCBI Taxonomy" id="1607685"/>
    <lineage>
        <taxon>Bacteria</taxon>
        <taxon>Bacillati</taxon>
        <taxon>Actinomycetota</taxon>
        <taxon>Actinomycetes</taxon>
        <taxon>Glycomycetales</taxon>
        <taxon>Glycomycetaceae</taxon>
        <taxon>Salininema</taxon>
    </lineage>
</organism>
<keyword evidence="1" id="KW-1133">Transmembrane helix</keyword>
<evidence type="ECO:0000313" key="3">
    <source>
        <dbReference type="Proteomes" id="UP001595823"/>
    </source>
</evidence>
<sequence>MDEIVGLAVGFLCLAAVVALFIAAFVKTRRQKRFNRRLLDQQEQALPRWAAQRGFTYAPRDDRVLGISSRPPLGAADFSTEKQADVHKLHWGQVSATFELLHRPEWIRGTHVMNAERGGRQKVVFQHHLRPVPMSDGSASGGDGLLDDLFHRLLGRRMDEKMQNAGESHRTVVAVRLPRPTPFLCVAAKPPGAKSVEGWGLRDMKLEHHAFNEKFVVHSQNDRFSMDVLHQRTLEWMLAQPPLQDASYLTRTGFVLDNGWCYLMAMNPLDPERLDGQIDLLDGFTGLIPAHVWRT</sequence>
<keyword evidence="1" id="KW-0472">Membrane</keyword>
<evidence type="ECO:0000313" key="2">
    <source>
        <dbReference type="EMBL" id="MFC4336774.1"/>
    </source>
</evidence>
<evidence type="ECO:0008006" key="4">
    <source>
        <dbReference type="Google" id="ProtNLM"/>
    </source>
</evidence>
<name>A0ABV8U0Z0_9ACTN</name>
<proteinExistence type="predicted"/>
<accession>A0ABV8U0Z0</accession>
<feature type="transmembrane region" description="Helical" evidence="1">
    <location>
        <begin position="6"/>
        <end position="26"/>
    </location>
</feature>
<dbReference type="RefSeq" id="WP_380623018.1">
    <property type="nucleotide sequence ID" value="NZ_JBHSDK010000021.1"/>
</dbReference>
<keyword evidence="3" id="KW-1185">Reference proteome</keyword>